<protein>
    <submittedName>
        <fullName evidence="1">Uncharacterized protein</fullName>
    </submittedName>
</protein>
<reference evidence="1" key="1">
    <citation type="submission" date="2014-04" db="EMBL/GenBank/DDBJ databases">
        <title>In planta biocontrol of soil-borne Fusarium wilt of banana through a plant endophytic bacterium, Burkholderia cenocepacia 869T2.</title>
        <authorList>
            <person name="Ho Y.-N."/>
            <person name="Chiang H.-M."/>
            <person name="Chao C.-P."/>
            <person name="Su C.-C."/>
            <person name="Hsu H.-F."/>
            <person name="Guo C.-T."/>
            <person name="Hsieh J.-L."/>
            <person name="Huang C.-C."/>
        </authorList>
    </citation>
    <scope>NUCLEOTIDE SEQUENCE [LARGE SCALE GENOMIC DNA]</scope>
    <source>
        <strain evidence="1">869T2</strain>
    </source>
</reference>
<accession>A0A071M5L6</accession>
<proteinExistence type="predicted"/>
<comment type="caution">
    <text evidence="1">The sequence shown here is derived from an EMBL/GenBank/DDBJ whole genome shotgun (WGS) entry which is preliminary data.</text>
</comment>
<gene>
    <name evidence="1" type="ORF">DT99_30780</name>
</gene>
<evidence type="ECO:0000313" key="1">
    <source>
        <dbReference type="EMBL" id="KEA55795.1"/>
    </source>
</evidence>
<dbReference type="AlphaFoldDB" id="A0A071M5L6"/>
<dbReference type="EMBL" id="JJOA01000036">
    <property type="protein sequence ID" value="KEA55795.1"/>
    <property type="molecule type" value="Genomic_DNA"/>
</dbReference>
<name>A0A071M5L6_9BURK</name>
<organism evidence="1">
    <name type="scientific">Burkholderia cenocepacia</name>
    <dbReference type="NCBI Taxonomy" id="95486"/>
    <lineage>
        <taxon>Bacteria</taxon>
        <taxon>Pseudomonadati</taxon>
        <taxon>Pseudomonadota</taxon>
        <taxon>Betaproteobacteria</taxon>
        <taxon>Burkholderiales</taxon>
        <taxon>Burkholderiaceae</taxon>
        <taxon>Burkholderia</taxon>
        <taxon>Burkholderia cepacia complex</taxon>
    </lineage>
</organism>
<sequence>MSTRGDRLVRAGNATNEFLPTGGGAVPAIRASIVISLALLGLQPSSVVCKPVTGHERRLLVLMLLSPFSHGMEHA</sequence>